<reference evidence="2" key="1">
    <citation type="submission" date="2022-07" db="EMBL/GenBank/DDBJ databases">
        <title>The genome of Lyophyllum shimeji provides insight into the initial evolution of ectomycorrhizal fungal genome.</title>
        <authorList>
            <person name="Kobayashi Y."/>
            <person name="Shibata T."/>
            <person name="Hirakawa H."/>
            <person name="Shigenobu S."/>
            <person name="Nishiyama T."/>
            <person name="Yamada A."/>
            <person name="Hasebe M."/>
            <person name="Kawaguchi M."/>
        </authorList>
    </citation>
    <scope>NUCLEOTIDE SEQUENCE</scope>
    <source>
        <strain evidence="2">AT787</strain>
    </source>
</reference>
<dbReference type="InterPro" id="IPR035892">
    <property type="entry name" value="C2_domain_sf"/>
</dbReference>
<dbReference type="InterPro" id="IPR011009">
    <property type="entry name" value="Kinase-like_dom_sf"/>
</dbReference>
<dbReference type="Proteomes" id="UP001063166">
    <property type="component" value="Unassembled WGS sequence"/>
</dbReference>
<dbReference type="InterPro" id="IPR008266">
    <property type="entry name" value="Tyr_kinase_AS"/>
</dbReference>
<dbReference type="EMBL" id="BRPK01000011">
    <property type="protein sequence ID" value="GLB42414.1"/>
    <property type="molecule type" value="Genomic_DNA"/>
</dbReference>
<evidence type="ECO:0000313" key="2">
    <source>
        <dbReference type="EMBL" id="GLB42414.1"/>
    </source>
</evidence>
<dbReference type="InterPro" id="IPR000008">
    <property type="entry name" value="C2_dom"/>
</dbReference>
<dbReference type="InterPro" id="IPR051678">
    <property type="entry name" value="AGP_Transferase"/>
</dbReference>
<dbReference type="InterPro" id="IPR002575">
    <property type="entry name" value="Aminoglycoside_PTrfase"/>
</dbReference>
<dbReference type="Gene3D" id="3.90.1200.10">
    <property type="match status" value="1"/>
</dbReference>
<organism evidence="2 3">
    <name type="scientific">Lyophyllum shimeji</name>
    <name type="common">Hon-shimeji</name>
    <name type="synonym">Tricholoma shimeji</name>
    <dbReference type="NCBI Taxonomy" id="47721"/>
    <lineage>
        <taxon>Eukaryota</taxon>
        <taxon>Fungi</taxon>
        <taxon>Dikarya</taxon>
        <taxon>Basidiomycota</taxon>
        <taxon>Agaricomycotina</taxon>
        <taxon>Agaricomycetes</taxon>
        <taxon>Agaricomycetidae</taxon>
        <taxon>Agaricales</taxon>
        <taxon>Tricholomatineae</taxon>
        <taxon>Lyophyllaceae</taxon>
        <taxon>Lyophyllum</taxon>
    </lineage>
</organism>
<dbReference type="Gene3D" id="2.60.40.150">
    <property type="entry name" value="C2 domain"/>
    <property type="match status" value="1"/>
</dbReference>
<feature type="domain" description="C2" evidence="1">
    <location>
        <begin position="19"/>
        <end position="105"/>
    </location>
</feature>
<dbReference type="Pfam" id="PF01636">
    <property type="entry name" value="APH"/>
    <property type="match status" value="1"/>
</dbReference>
<comment type="caution">
    <text evidence="2">The sequence shown here is derived from an EMBL/GenBank/DDBJ whole genome shotgun (WGS) entry which is preliminary data.</text>
</comment>
<name>A0A9P3UP69_LYOSH</name>
<dbReference type="PANTHER" id="PTHR21310">
    <property type="entry name" value="AMINOGLYCOSIDE PHOSPHOTRANSFERASE-RELATED-RELATED"/>
    <property type="match status" value="1"/>
</dbReference>
<gene>
    <name evidence="2" type="ORF">LshimejAT787_1104290</name>
</gene>
<dbReference type="OrthoDB" id="5598852at2759"/>
<evidence type="ECO:0000259" key="1">
    <source>
        <dbReference type="SMART" id="SM00239"/>
    </source>
</evidence>
<proteinExistence type="predicted"/>
<dbReference type="AlphaFoldDB" id="A0A9P3UP69"/>
<dbReference type="PANTHER" id="PTHR21310:SF15">
    <property type="entry name" value="AMINOGLYCOSIDE PHOSPHOTRANSFERASE DOMAIN-CONTAINING PROTEIN"/>
    <property type="match status" value="1"/>
</dbReference>
<sequence>MKLYPNPLRRPIQLGRYDQVLIEVLHAENLPPRPHVHATVTVDDVKYTTKISTNSQNPRWSNERFTMPLFRSLGLEVTIYHSDEVLGISWVPINRMLEYPEGVCELDLYMPGIVSDNPGRPRSMVTLRATKVSTFIAKSLPQYRLSPGLALPSFPHASLLSSPVFHPPPDSVRRVLTALEEARLANHVEHKVVVISESLVVKLGAPRYAVREAMAMIYIQQRTSIPIPTVHMCFEHNSRTYIVMDRVKGRCLDDALPDTTSQCLRSFATQLASFVRELRTLDPRTTMGSWPAGPYDNLFFDPPPLHEFRAMGEFHSYWIWRLGTEMSLPEVPSSLRDVHRPYRVVLTHGDLAPRNIMVDGDLITGLVDWETLGWYPDFWELMAATRSSGKNMDIWIDELSTQLGPLSEVEDQYVSVLHDVAFRFWAD</sequence>
<dbReference type="SMART" id="SM00239">
    <property type="entry name" value="C2"/>
    <property type="match status" value="1"/>
</dbReference>
<evidence type="ECO:0000313" key="3">
    <source>
        <dbReference type="Proteomes" id="UP001063166"/>
    </source>
</evidence>
<dbReference type="GO" id="GO:0004672">
    <property type="term" value="F:protein kinase activity"/>
    <property type="evidence" value="ECO:0007669"/>
    <property type="project" value="InterPro"/>
</dbReference>
<dbReference type="SUPFAM" id="SSF49562">
    <property type="entry name" value="C2 domain (Calcium/lipid-binding domain, CaLB)"/>
    <property type="match status" value="1"/>
</dbReference>
<dbReference type="SUPFAM" id="SSF56112">
    <property type="entry name" value="Protein kinase-like (PK-like)"/>
    <property type="match status" value="1"/>
</dbReference>
<dbReference type="PROSITE" id="PS00109">
    <property type="entry name" value="PROTEIN_KINASE_TYR"/>
    <property type="match status" value="1"/>
</dbReference>
<dbReference type="CDD" id="cd05120">
    <property type="entry name" value="APH_ChoK_like"/>
    <property type="match status" value="1"/>
</dbReference>
<dbReference type="Pfam" id="PF00168">
    <property type="entry name" value="C2"/>
    <property type="match status" value="1"/>
</dbReference>
<keyword evidence="3" id="KW-1185">Reference proteome</keyword>
<accession>A0A9P3UP69</accession>
<protein>
    <recommendedName>
        <fullName evidence="1">C2 domain-containing protein</fullName>
    </recommendedName>
</protein>